<feature type="compositionally biased region" description="Basic and acidic residues" evidence="1">
    <location>
        <begin position="18"/>
        <end position="32"/>
    </location>
</feature>
<feature type="region of interest" description="Disordered" evidence="1">
    <location>
        <begin position="1"/>
        <end position="49"/>
    </location>
</feature>
<feature type="compositionally biased region" description="Basic and acidic residues" evidence="1">
    <location>
        <begin position="185"/>
        <end position="194"/>
    </location>
</feature>
<sequence length="200" mass="21990">MKLNTKKMTPLSKAFPDTFKDTPDSCLLHENENVPVGGGKPQDHDSDVGLTTGWSAKLVVTPLKACSRHSSKQEHYVTSDELEALVKAFGSAKIEIRGDEAKDEEQEEESNLCSTTTEVNRKTITSTTSTTSTARTSKMSAKNTKATATGSKTSTALPDNDDEGKRLGLYWTKEPTRKSRNVPVDVKRSYRNTDEDSDDE</sequence>
<gene>
    <name evidence="2" type="ORF">SEMRO_379_G130510.1</name>
</gene>
<protein>
    <submittedName>
        <fullName evidence="2">Uncharacterized protein</fullName>
    </submittedName>
</protein>
<name>A0A9N8DYZ6_9STRA</name>
<dbReference type="EMBL" id="CAICTM010000378">
    <property type="protein sequence ID" value="CAB9509210.1"/>
    <property type="molecule type" value="Genomic_DNA"/>
</dbReference>
<feature type="region of interest" description="Disordered" evidence="1">
    <location>
        <begin position="97"/>
        <end position="200"/>
    </location>
</feature>
<feature type="compositionally biased region" description="Acidic residues" evidence="1">
    <location>
        <begin position="101"/>
        <end position="110"/>
    </location>
</feature>
<accession>A0A9N8DYZ6</accession>
<dbReference type="Proteomes" id="UP001153069">
    <property type="component" value="Unassembled WGS sequence"/>
</dbReference>
<organism evidence="2 3">
    <name type="scientific">Seminavis robusta</name>
    <dbReference type="NCBI Taxonomy" id="568900"/>
    <lineage>
        <taxon>Eukaryota</taxon>
        <taxon>Sar</taxon>
        <taxon>Stramenopiles</taxon>
        <taxon>Ochrophyta</taxon>
        <taxon>Bacillariophyta</taxon>
        <taxon>Bacillariophyceae</taxon>
        <taxon>Bacillariophycidae</taxon>
        <taxon>Naviculales</taxon>
        <taxon>Naviculaceae</taxon>
        <taxon>Seminavis</taxon>
    </lineage>
</organism>
<feature type="compositionally biased region" description="Low complexity" evidence="1">
    <location>
        <begin position="123"/>
        <end position="156"/>
    </location>
</feature>
<proteinExistence type="predicted"/>
<comment type="caution">
    <text evidence="2">The sequence shown here is derived from an EMBL/GenBank/DDBJ whole genome shotgun (WGS) entry which is preliminary data.</text>
</comment>
<evidence type="ECO:0000313" key="2">
    <source>
        <dbReference type="EMBL" id="CAB9509210.1"/>
    </source>
</evidence>
<dbReference type="AlphaFoldDB" id="A0A9N8DYZ6"/>
<evidence type="ECO:0000256" key="1">
    <source>
        <dbReference type="SAM" id="MobiDB-lite"/>
    </source>
</evidence>
<keyword evidence="3" id="KW-1185">Reference proteome</keyword>
<reference evidence="2" key="1">
    <citation type="submission" date="2020-06" db="EMBL/GenBank/DDBJ databases">
        <authorList>
            <consortium name="Plant Systems Biology data submission"/>
        </authorList>
    </citation>
    <scope>NUCLEOTIDE SEQUENCE</scope>
    <source>
        <strain evidence="2">D6</strain>
    </source>
</reference>
<evidence type="ECO:0000313" key="3">
    <source>
        <dbReference type="Proteomes" id="UP001153069"/>
    </source>
</evidence>